<evidence type="ECO:0000256" key="4">
    <source>
        <dbReference type="ARBA" id="ARBA00023136"/>
    </source>
</evidence>
<evidence type="ECO:0000313" key="6">
    <source>
        <dbReference type="EMBL" id="RVU37860.1"/>
    </source>
</evidence>
<gene>
    <name evidence="6" type="ORF">EOI86_00730</name>
</gene>
<proteinExistence type="predicted"/>
<keyword evidence="2 5" id="KW-0812">Transmembrane</keyword>
<accession>A0A3S2W5R9</accession>
<feature type="transmembrane region" description="Helical" evidence="5">
    <location>
        <begin position="291"/>
        <end position="310"/>
    </location>
</feature>
<dbReference type="Proteomes" id="UP000287447">
    <property type="component" value="Unassembled WGS sequence"/>
</dbReference>
<sequence length="326" mass="35183">MTKDPEKQAAHGLQYFSIAVFPAVLGIVGLGLAWRDAGAGFGIPGWIGETISGFGAGFFLAALVLYGMKTIRFPQATLTEARSVPTASLIAAIPMNFMLIAGVITPYAMIVGEVFWLIGVIGQLAVTIHVVGYVWLNKGLGVQSITPVWLLPTVGIILAPIAGSAFDYPFINWLLFGVAVFFWMALTPLFLYRLIFAEGLPPPQRPALVIILTPPSLCVVAYAHLQGGYMDPFAHMLFGVACMMALILVTKLKDFLALPFTMAWWAFTFPLDAFTRAAMLYNDHLEEPASAALALLTLGVASLVVILVSWRTARFMVQGGLFKAPG</sequence>
<comment type="subcellular location">
    <subcellularLocation>
        <location evidence="1">Membrane</location>
        <topology evidence="1">Multi-pass membrane protein</topology>
    </subcellularLocation>
</comment>
<evidence type="ECO:0000256" key="2">
    <source>
        <dbReference type="ARBA" id="ARBA00022692"/>
    </source>
</evidence>
<feature type="transmembrane region" description="Helical" evidence="5">
    <location>
        <begin position="114"/>
        <end position="136"/>
    </location>
</feature>
<evidence type="ECO:0000256" key="5">
    <source>
        <dbReference type="SAM" id="Phobius"/>
    </source>
</evidence>
<reference evidence="7" key="1">
    <citation type="submission" date="2019-01" db="EMBL/GenBank/DDBJ databases">
        <title>Gri0909 isolated from a small marine red alga.</title>
        <authorList>
            <person name="Kim J."/>
            <person name="Jeong S.E."/>
            <person name="Jeon C.O."/>
        </authorList>
    </citation>
    <scope>NUCLEOTIDE SEQUENCE [LARGE SCALE GENOMIC DNA]</scope>
    <source>
        <strain evidence="7">Gri0909</strain>
    </source>
</reference>
<dbReference type="Pfam" id="PF03595">
    <property type="entry name" value="SLAC1"/>
    <property type="match status" value="1"/>
</dbReference>
<dbReference type="GO" id="GO:0046583">
    <property type="term" value="F:monoatomic cation efflux transmembrane transporter activity"/>
    <property type="evidence" value="ECO:0007669"/>
    <property type="project" value="TreeGrafter"/>
</dbReference>
<dbReference type="Gene3D" id="1.50.10.150">
    <property type="entry name" value="Voltage-dependent anion channel"/>
    <property type="match status" value="1"/>
</dbReference>
<evidence type="ECO:0008006" key="8">
    <source>
        <dbReference type="Google" id="ProtNLM"/>
    </source>
</evidence>
<feature type="transmembrane region" description="Helical" evidence="5">
    <location>
        <begin position="12"/>
        <end position="34"/>
    </location>
</feature>
<dbReference type="InterPro" id="IPR052951">
    <property type="entry name" value="Tellurite_res_ion_channel"/>
</dbReference>
<keyword evidence="3 5" id="KW-1133">Transmembrane helix</keyword>
<dbReference type="OrthoDB" id="958273at2"/>
<feature type="transmembrane region" description="Helical" evidence="5">
    <location>
        <begin position="46"/>
        <end position="66"/>
    </location>
</feature>
<dbReference type="RefSeq" id="WP_127763233.1">
    <property type="nucleotide sequence ID" value="NZ_SADE01000001.1"/>
</dbReference>
<feature type="transmembrane region" description="Helical" evidence="5">
    <location>
        <begin position="172"/>
        <end position="195"/>
    </location>
</feature>
<dbReference type="AlphaFoldDB" id="A0A3S2W5R9"/>
<name>A0A3S2W5R9_9PROT</name>
<dbReference type="PANTHER" id="PTHR37955:SF1">
    <property type="entry name" value="DEP DOMAIN-CONTAINING PROTEIN"/>
    <property type="match status" value="1"/>
</dbReference>
<comment type="caution">
    <text evidence="6">The sequence shown here is derived from an EMBL/GenBank/DDBJ whole genome shotgun (WGS) entry which is preliminary data.</text>
</comment>
<dbReference type="GO" id="GO:0005886">
    <property type="term" value="C:plasma membrane"/>
    <property type="evidence" value="ECO:0007669"/>
    <property type="project" value="TreeGrafter"/>
</dbReference>
<keyword evidence="7" id="KW-1185">Reference proteome</keyword>
<keyword evidence="4 5" id="KW-0472">Membrane</keyword>
<organism evidence="6 7">
    <name type="scientific">Hwanghaeella grinnelliae</name>
    <dbReference type="NCBI Taxonomy" id="2500179"/>
    <lineage>
        <taxon>Bacteria</taxon>
        <taxon>Pseudomonadati</taxon>
        <taxon>Pseudomonadota</taxon>
        <taxon>Alphaproteobacteria</taxon>
        <taxon>Rhodospirillales</taxon>
        <taxon>Rhodospirillaceae</taxon>
        <taxon>Hwanghaeella</taxon>
    </lineage>
</organism>
<feature type="transmembrane region" description="Helical" evidence="5">
    <location>
        <begin position="232"/>
        <end position="249"/>
    </location>
</feature>
<feature type="transmembrane region" description="Helical" evidence="5">
    <location>
        <begin position="256"/>
        <end position="279"/>
    </location>
</feature>
<dbReference type="InterPro" id="IPR038665">
    <property type="entry name" value="Voltage-dep_anion_channel_sf"/>
</dbReference>
<dbReference type="EMBL" id="SADE01000001">
    <property type="protein sequence ID" value="RVU37860.1"/>
    <property type="molecule type" value="Genomic_DNA"/>
</dbReference>
<dbReference type="CDD" id="cd09322">
    <property type="entry name" value="TDT_TehA_like"/>
    <property type="match status" value="1"/>
</dbReference>
<dbReference type="PANTHER" id="PTHR37955">
    <property type="entry name" value="TELLURITE RESISTANCE PROTEIN TEHA"/>
    <property type="match status" value="1"/>
</dbReference>
<evidence type="ECO:0000313" key="7">
    <source>
        <dbReference type="Proteomes" id="UP000287447"/>
    </source>
</evidence>
<evidence type="ECO:0000256" key="1">
    <source>
        <dbReference type="ARBA" id="ARBA00004141"/>
    </source>
</evidence>
<feature type="transmembrane region" description="Helical" evidence="5">
    <location>
        <begin position="207"/>
        <end position="226"/>
    </location>
</feature>
<feature type="transmembrane region" description="Helical" evidence="5">
    <location>
        <begin position="87"/>
        <end position="108"/>
    </location>
</feature>
<feature type="transmembrane region" description="Helical" evidence="5">
    <location>
        <begin position="148"/>
        <end position="166"/>
    </location>
</feature>
<dbReference type="InterPro" id="IPR004695">
    <property type="entry name" value="SLAC1/Mae1/Ssu1/TehA"/>
</dbReference>
<evidence type="ECO:0000256" key="3">
    <source>
        <dbReference type="ARBA" id="ARBA00022989"/>
    </source>
</evidence>
<protein>
    <recommendedName>
        <fullName evidence="8">C4-dicarboxylate ABC transporter</fullName>
    </recommendedName>
</protein>